<dbReference type="EMBL" id="PDUG01000008">
    <property type="protein sequence ID" value="PIC14259.1"/>
    <property type="molecule type" value="Genomic_DNA"/>
</dbReference>
<evidence type="ECO:0000256" key="2">
    <source>
        <dbReference type="SAM" id="MobiDB-lite"/>
    </source>
</evidence>
<proteinExistence type="predicted"/>
<name>A0A2G5SHB6_9PELO</name>
<dbReference type="InterPro" id="IPR039908">
    <property type="entry name" value="Sepa-1"/>
</dbReference>
<evidence type="ECO:0000256" key="1">
    <source>
        <dbReference type="SAM" id="Coils"/>
    </source>
</evidence>
<feature type="compositionally biased region" description="Basic and acidic residues" evidence="2">
    <location>
        <begin position="337"/>
        <end position="396"/>
    </location>
</feature>
<sequence>MSPTPLVIPIKSSTSFFTAKQCLRKRINILGVHRGNSLYAFYEYSSGKFHWHECQCQIQITESHLTPHYAVYSERRKDHVIFVDNNVTAKIEQYIFNTTTGGLEQVDCSELVYDCNLMVRGTTVATLQNGKIVLEVSKNGGIRKLSHSFGQWVEIPRIAVKTLRDPPQQNQTSTTYPTTNTYPSTYFHIDNCPNNRFHVTLDGSSFHTYQYSKGDFFSSAPCPTCPNPNILMDSQLIPRYCIFSKQRKTHVIFARSTVTARVGKYIYTNQGFKEVNYSDVVYDPSVILPSQTLCLFGKGTVVVYQNRNGSLSVDRWDTVEGQFRMVPSKRVLTLAEMKRETVGGSEDSKNPRDSKGSEDYEDSGDSKGSKDSEDVKDSKDPKDTKDSKDSGDSDDSKDLEDSEDSESSKDSEDPKDSKDPEDPKDTKDSEDSGDSEDSENSNAVKCSKDPAYEVESSDSEDSEHSDDSDVSILDSEDSGDSKDPKDTNDSDGSEASSDSDASDDSEDSGEDSEDSDDSDVVIVDPLEVRLQELKSQMAELSKLQTEITDMMQWCKS</sequence>
<gene>
    <name evidence="3" type="ORF">B9Z55_027228</name>
</gene>
<dbReference type="PANTHER" id="PTHR21504">
    <property type="entry name" value="IG-LIKE DOMAIN-CONTAINING PROTEIN-RELATED-RELATED"/>
    <property type="match status" value="1"/>
</dbReference>
<dbReference type="STRING" id="1611254.A0A2G5SHB6"/>
<reference evidence="3" key="2">
    <citation type="journal article" date="2018" name="Science">
        <title>Rapid genome shrinkage in a self-fertile nematode reveals sperm competition proteins.</title>
        <authorList>
            <person name="Yin D."/>
            <person name="Schwarz E.M."/>
            <person name="Thomas C.G."/>
            <person name="Felde R.L."/>
            <person name="Korf I.F."/>
            <person name="Cutter A.D."/>
            <person name="Schartner C.M."/>
            <person name="Ralston E.J."/>
            <person name="Meyer B.J."/>
            <person name="Haag E.S."/>
        </authorList>
    </citation>
    <scope>NUCLEOTIDE SEQUENCE</scope>
    <source>
        <strain evidence="3">JU1422</strain>
    </source>
</reference>
<reference evidence="4" key="1">
    <citation type="submission" date="2017-10" db="EMBL/GenBank/DDBJ databases">
        <title>Rapid genome shrinkage in a self-fertile nematode reveals novel sperm competition proteins.</title>
        <authorList>
            <person name="Yin D."/>
            <person name="Schwarz E.M."/>
            <person name="Thomas C.G."/>
            <person name="Felde R.L."/>
            <person name="Korf I.F."/>
            <person name="Cutter A.D."/>
            <person name="Schartner C.M."/>
            <person name="Ralston E.J."/>
            <person name="Meyer B.J."/>
            <person name="Haag E.S."/>
        </authorList>
    </citation>
    <scope>NUCLEOTIDE SEQUENCE [LARGE SCALE GENOMIC DNA]</scope>
    <source>
        <strain evidence="4">JU1422</strain>
    </source>
</reference>
<feature type="compositionally biased region" description="Acidic residues" evidence="2">
    <location>
        <begin position="500"/>
        <end position="519"/>
    </location>
</feature>
<protein>
    <submittedName>
        <fullName evidence="3">Uncharacterized protein</fullName>
    </submittedName>
</protein>
<feature type="compositionally biased region" description="Basic and acidic residues" evidence="2">
    <location>
        <begin position="479"/>
        <end position="488"/>
    </location>
</feature>
<dbReference type="EMBL" id="PDUG01000008">
    <property type="protein sequence ID" value="PIC14261.1"/>
    <property type="molecule type" value="Genomic_DNA"/>
</dbReference>
<accession>A0A2G5SHB6</accession>
<dbReference type="GO" id="GO:0006914">
    <property type="term" value="P:autophagy"/>
    <property type="evidence" value="ECO:0007669"/>
    <property type="project" value="InterPro"/>
</dbReference>
<dbReference type="OrthoDB" id="5877238at2759"/>
<feature type="coiled-coil region" evidence="1">
    <location>
        <begin position="523"/>
        <end position="550"/>
    </location>
</feature>
<dbReference type="Proteomes" id="UP000230233">
    <property type="component" value="Unassembled WGS sequence"/>
</dbReference>
<dbReference type="EMBL" id="PDUG01000008">
    <property type="protein sequence ID" value="PIC14260.1"/>
    <property type="molecule type" value="Genomic_DNA"/>
</dbReference>
<dbReference type="AlphaFoldDB" id="A0A2G5SHB6"/>
<keyword evidence="1" id="KW-0175">Coiled coil</keyword>
<feature type="compositionally biased region" description="Acidic residues" evidence="2">
    <location>
        <begin position="455"/>
        <end position="478"/>
    </location>
</feature>
<comment type="caution">
    <text evidence="3">The sequence shown here is derived from an EMBL/GenBank/DDBJ whole genome shotgun (WGS) entry which is preliminary data.</text>
</comment>
<evidence type="ECO:0000313" key="4">
    <source>
        <dbReference type="Proteomes" id="UP000230233"/>
    </source>
</evidence>
<keyword evidence="4" id="KW-1185">Reference proteome</keyword>
<feature type="compositionally biased region" description="Basic and acidic residues" evidence="2">
    <location>
        <begin position="406"/>
        <end position="430"/>
    </location>
</feature>
<organism evidence="3 4">
    <name type="scientific">Caenorhabditis nigoni</name>
    <dbReference type="NCBI Taxonomy" id="1611254"/>
    <lineage>
        <taxon>Eukaryota</taxon>
        <taxon>Metazoa</taxon>
        <taxon>Ecdysozoa</taxon>
        <taxon>Nematoda</taxon>
        <taxon>Chromadorea</taxon>
        <taxon>Rhabditida</taxon>
        <taxon>Rhabditina</taxon>
        <taxon>Rhabditomorpha</taxon>
        <taxon>Rhabditoidea</taxon>
        <taxon>Rhabditidae</taxon>
        <taxon>Peloderinae</taxon>
        <taxon>Caenorhabditis</taxon>
    </lineage>
</organism>
<feature type="region of interest" description="Disordered" evidence="2">
    <location>
        <begin position="337"/>
        <end position="522"/>
    </location>
</feature>
<evidence type="ECO:0000313" key="3">
    <source>
        <dbReference type="EMBL" id="PIC14261.1"/>
    </source>
</evidence>
<dbReference type="PANTHER" id="PTHR21504:SF1">
    <property type="entry name" value="IG-LIKE DOMAIN-CONTAINING PROTEIN-RELATED"/>
    <property type="match status" value="1"/>
</dbReference>